<feature type="transmembrane region" description="Helical" evidence="1">
    <location>
        <begin position="7"/>
        <end position="26"/>
    </location>
</feature>
<feature type="transmembrane region" description="Helical" evidence="1">
    <location>
        <begin position="223"/>
        <end position="240"/>
    </location>
</feature>
<dbReference type="OrthoDB" id="2079676at2"/>
<keyword evidence="3" id="KW-1185">Reference proteome</keyword>
<dbReference type="STRING" id="426128.SAMN05660297_02947"/>
<evidence type="ECO:0000313" key="2">
    <source>
        <dbReference type="EMBL" id="SET61826.1"/>
    </source>
</evidence>
<keyword evidence="1" id="KW-1133">Transmembrane helix</keyword>
<sequence length="373" mass="44238">MKRFYKFFIHFIVIVQSMLIYQLYYYHSYTKETIHYWINLPYKFTKRSYMSLYVRYGEIKTYLINNDLLLSNRQFAILIWATVIGVILLKEKKIRKSFLQVLKTFFSKKLLILWLLALAYNMIIIYFMWKQGFWNISHFKVTILWMLFIGYIMLFNAIGVAKDNRYFLKLILQNLKVTILFEFILNLYSFSLVTELIIVPVTVFISMMVAVTEHKNKEDYQKIASFLNTILFFVGAWMMWNSISQIIAQFNNLNLERLIVLLSMGSILSILFIPFVIIVAVVSAYECLFIPISFKKVIKEDIKKYLYFQIVLACGFDVKKIKNFISDSNVLLSSMSNKEDVNSFIKAYKLRQKEGNNLHLTSHSHKGARRTVR</sequence>
<feature type="transmembrane region" description="Helical" evidence="1">
    <location>
        <begin position="190"/>
        <end position="211"/>
    </location>
</feature>
<keyword evidence="1" id="KW-0472">Membrane</keyword>
<evidence type="ECO:0000256" key="1">
    <source>
        <dbReference type="SAM" id="Phobius"/>
    </source>
</evidence>
<evidence type="ECO:0000313" key="3">
    <source>
        <dbReference type="Proteomes" id="UP000199568"/>
    </source>
</evidence>
<feature type="transmembrane region" description="Helical" evidence="1">
    <location>
        <begin position="166"/>
        <end position="184"/>
    </location>
</feature>
<feature type="transmembrane region" description="Helical" evidence="1">
    <location>
        <begin position="70"/>
        <end position="89"/>
    </location>
</feature>
<feature type="transmembrane region" description="Helical" evidence="1">
    <location>
        <begin position="260"/>
        <end position="285"/>
    </location>
</feature>
<keyword evidence="1" id="KW-0812">Transmembrane</keyword>
<accession>A0A1I0FUB5</accession>
<feature type="transmembrane region" description="Helical" evidence="1">
    <location>
        <begin position="141"/>
        <end position="159"/>
    </location>
</feature>
<gene>
    <name evidence="2" type="ORF">SAMN05660297_02947</name>
</gene>
<protein>
    <submittedName>
        <fullName evidence="2">Uncharacterized protein</fullName>
    </submittedName>
</protein>
<dbReference type="EMBL" id="FOHU01000016">
    <property type="protein sequence ID" value="SET61826.1"/>
    <property type="molecule type" value="Genomic_DNA"/>
</dbReference>
<feature type="transmembrane region" description="Helical" evidence="1">
    <location>
        <begin position="110"/>
        <end position="129"/>
    </location>
</feature>
<dbReference type="Proteomes" id="UP000199568">
    <property type="component" value="Unassembled WGS sequence"/>
</dbReference>
<dbReference type="RefSeq" id="WP_090445760.1">
    <property type="nucleotide sequence ID" value="NZ_FOHU01000016.1"/>
</dbReference>
<name>A0A1I0FUB5_9FIRM</name>
<dbReference type="AlphaFoldDB" id="A0A1I0FUB5"/>
<reference evidence="2 3" key="1">
    <citation type="submission" date="2016-10" db="EMBL/GenBank/DDBJ databases">
        <authorList>
            <person name="de Groot N.N."/>
        </authorList>
    </citation>
    <scope>NUCLEOTIDE SEQUENCE [LARGE SCALE GENOMIC DNA]</scope>
    <source>
        <strain evidence="2 3">DSM 18979</strain>
    </source>
</reference>
<organism evidence="2 3">
    <name type="scientific">Natronincola peptidivorans</name>
    <dbReference type="NCBI Taxonomy" id="426128"/>
    <lineage>
        <taxon>Bacteria</taxon>
        <taxon>Bacillati</taxon>
        <taxon>Bacillota</taxon>
        <taxon>Clostridia</taxon>
        <taxon>Peptostreptococcales</taxon>
        <taxon>Natronincolaceae</taxon>
        <taxon>Natronincola</taxon>
    </lineage>
</organism>
<proteinExistence type="predicted"/>